<reference evidence="1 2" key="1">
    <citation type="submission" date="2020-06" db="EMBL/GenBank/DDBJ databases">
        <title>Complete genome of Paenibacillus barcinonensis KACC11450.</title>
        <authorList>
            <person name="Kim M."/>
            <person name="Park Y.-J."/>
            <person name="Shin J.-H."/>
        </authorList>
    </citation>
    <scope>NUCLEOTIDE SEQUENCE [LARGE SCALE GENOMIC DNA]</scope>
    <source>
        <strain evidence="1 2">KACC11450</strain>
    </source>
</reference>
<dbReference type="EMBL" id="CP054614">
    <property type="protein sequence ID" value="QKS57571.1"/>
    <property type="molecule type" value="Genomic_DNA"/>
</dbReference>
<keyword evidence="2" id="KW-1185">Reference proteome</keyword>
<organism evidence="1 2">
    <name type="scientific">Paenibacillus barcinonensis</name>
    <dbReference type="NCBI Taxonomy" id="198119"/>
    <lineage>
        <taxon>Bacteria</taxon>
        <taxon>Bacillati</taxon>
        <taxon>Bacillota</taxon>
        <taxon>Bacilli</taxon>
        <taxon>Bacillales</taxon>
        <taxon>Paenibacillaceae</taxon>
        <taxon>Paenibacillus</taxon>
    </lineage>
</organism>
<sequence length="145" mass="15786">MQEMTYLSPATVQIMANDLGNKVGLTMTKQGLKLAVETAASSGITAAKNKLIAKYGSSTAAKFIPYLNILAWSYTAYDLFSTINDGRSLKRLTDAAKAGKGLIYKNYTNGSGDGWYLWDGSSKYGEYPYAVLNPNKYQLGTVKIN</sequence>
<proteinExistence type="predicted"/>
<gene>
    <name evidence="1" type="ORF">HUB98_15490</name>
</gene>
<dbReference type="RefSeq" id="WP_146236130.1">
    <property type="nucleotide sequence ID" value="NZ_CP054614.1"/>
</dbReference>
<name>A0ABX6Q5T3_PAEBA</name>
<accession>A0ABX6Q5T3</accession>
<protein>
    <submittedName>
        <fullName evidence="1">Uncharacterized protein</fullName>
    </submittedName>
</protein>
<evidence type="ECO:0000313" key="1">
    <source>
        <dbReference type="EMBL" id="QKS57571.1"/>
    </source>
</evidence>
<evidence type="ECO:0000313" key="2">
    <source>
        <dbReference type="Proteomes" id="UP000509327"/>
    </source>
</evidence>
<dbReference type="Proteomes" id="UP000509327">
    <property type="component" value="Chromosome"/>
</dbReference>